<feature type="transmembrane region" description="Helical" evidence="6">
    <location>
        <begin position="12"/>
        <end position="31"/>
    </location>
</feature>
<sequence>MAERESWSGKTGFILAAVGAAMGLGSIWMFPFRIGAYGGAAFMVPYLVFTFVLGVTGLMGEFAFGRSQQKGAISAFESVFKEKGNGGLGAALGVIPVLGVTGVFTFYLIVCGWIIKYFWLALTNTFTKIEPGPYFGGFAGQPESIFWHALALLLTLAIIAKGVAGGIEKANKIMMPGLFIILLILLIRTLTLEGAAEGIKFLTVPDWSKLQDPLTWVNALGQAFFTVSLGGAAMLVYGSYLKEKEDIPSSAIHTAFWTTIASLLAAFVVIPAAFAFGQDPQAGPPLLFITIPSVFSHMPGGYLFGVLFFLAVVFAALSSAINLMEVPVEAVMDRFKMSRLKASIIVATLGFLIGIPLDLNMDFFGKFSDIVTIYIVPFGAVLAAFVFFWVYGVKRAVAQVNQGAAKPMGEWWGYLAKYVFTGVALFILIMGVVLGGI</sequence>
<keyword evidence="3 6" id="KW-0812">Transmembrane</keyword>
<evidence type="ECO:0000256" key="6">
    <source>
        <dbReference type="SAM" id="Phobius"/>
    </source>
</evidence>
<dbReference type="NCBIfam" id="NF037979">
    <property type="entry name" value="Na_transp"/>
    <property type="match status" value="1"/>
</dbReference>
<feature type="transmembrane region" description="Helical" evidence="6">
    <location>
        <begin position="342"/>
        <end position="359"/>
    </location>
</feature>
<feature type="transmembrane region" description="Helical" evidence="6">
    <location>
        <begin position="145"/>
        <end position="164"/>
    </location>
</feature>
<dbReference type="InterPro" id="IPR000175">
    <property type="entry name" value="Na/ntran_symport"/>
</dbReference>
<evidence type="ECO:0000256" key="4">
    <source>
        <dbReference type="ARBA" id="ARBA00022989"/>
    </source>
</evidence>
<feature type="transmembrane region" description="Helical" evidence="6">
    <location>
        <begin position="371"/>
        <end position="393"/>
    </location>
</feature>
<dbReference type="PANTHER" id="PTHR42948">
    <property type="entry name" value="TRANSPORTER"/>
    <property type="match status" value="1"/>
</dbReference>
<feature type="transmembrane region" description="Helical" evidence="6">
    <location>
        <begin position="86"/>
        <end position="115"/>
    </location>
</feature>
<dbReference type="PRINTS" id="PR00176">
    <property type="entry name" value="NANEUSMPORT"/>
</dbReference>
<protein>
    <submittedName>
        <fullName evidence="7">Sodium-dependent transporter</fullName>
    </submittedName>
</protein>
<keyword evidence="2" id="KW-0813">Transport</keyword>
<evidence type="ECO:0000256" key="2">
    <source>
        <dbReference type="ARBA" id="ARBA00022448"/>
    </source>
</evidence>
<feature type="transmembrane region" description="Helical" evidence="6">
    <location>
        <begin position="176"/>
        <end position="196"/>
    </location>
</feature>
<dbReference type="SUPFAM" id="SSF161070">
    <property type="entry name" value="SNF-like"/>
    <property type="match status" value="1"/>
</dbReference>
<proteinExistence type="predicted"/>
<feature type="transmembrane region" description="Helical" evidence="6">
    <location>
        <begin position="302"/>
        <end position="321"/>
    </location>
</feature>
<dbReference type="OrthoDB" id="9762833at2"/>
<evidence type="ECO:0000313" key="8">
    <source>
        <dbReference type="Proteomes" id="UP000189464"/>
    </source>
</evidence>
<keyword evidence="4 6" id="KW-1133">Transmembrane helix</keyword>
<name>A0A1S6IXR7_9FIRM</name>
<dbReference type="InterPro" id="IPR047218">
    <property type="entry name" value="YocR/YhdH-like"/>
</dbReference>
<feature type="transmembrane region" description="Helical" evidence="6">
    <location>
        <begin position="252"/>
        <end position="276"/>
    </location>
</feature>
<evidence type="ECO:0000256" key="3">
    <source>
        <dbReference type="ARBA" id="ARBA00022692"/>
    </source>
</evidence>
<keyword evidence="8" id="KW-1185">Reference proteome</keyword>
<reference evidence="7 8" key="1">
    <citation type="journal article" date="2016" name="Int. J. Syst. Evol. Microbiol.">
        <title>Desulfotomaculum ferrireducens sp. nov., a moderately thermophilic sulfate-reducing and dissimilatory Fe(III)-reducing bacterium isolated from compost.</title>
        <authorList>
            <person name="Yang G."/>
            <person name="Guo J."/>
            <person name="Zhuang L."/>
            <person name="Yuan Y."/>
            <person name="Zhou S."/>
        </authorList>
    </citation>
    <scope>NUCLEOTIDE SEQUENCE [LARGE SCALE GENOMIC DNA]</scope>
    <source>
        <strain evidence="7 8">GSS09</strain>
    </source>
</reference>
<dbReference type="STRING" id="1833852.B0537_11100"/>
<organism evidence="7 8">
    <name type="scientific">Desulforamulus ferrireducens</name>
    <dbReference type="NCBI Taxonomy" id="1833852"/>
    <lineage>
        <taxon>Bacteria</taxon>
        <taxon>Bacillati</taxon>
        <taxon>Bacillota</taxon>
        <taxon>Clostridia</taxon>
        <taxon>Eubacteriales</taxon>
        <taxon>Peptococcaceae</taxon>
        <taxon>Desulforamulus</taxon>
    </lineage>
</organism>
<evidence type="ECO:0000256" key="5">
    <source>
        <dbReference type="ARBA" id="ARBA00023136"/>
    </source>
</evidence>
<dbReference type="KEGG" id="dfg:B0537_11100"/>
<dbReference type="EMBL" id="CP019698">
    <property type="protein sequence ID" value="AQS59578.1"/>
    <property type="molecule type" value="Genomic_DNA"/>
</dbReference>
<comment type="subcellular location">
    <subcellularLocation>
        <location evidence="1">Membrane</location>
        <topology evidence="1">Multi-pass membrane protein</topology>
    </subcellularLocation>
</comment>
<keyword evidence="5 6" id="KW-0472">Membrane</keyword>
<feature type="transmembrane region" description="Helical" evidence="6">
    <location>
        <begin position="414"/>
        <end position="434"/>
    </location>
</feature>
<feature type="transmembrane region" description="Helical" evidence="6">
    <location>
        <begin position="216"/>
        <end position="240"/>
    </location>
</feature>
<dbReference type="CDD" id="cd10336">
    <property type="entry name" value="SLC6sbd_Tyt1-Like"/>
    <property type="match status" value="1"/>
</dbReference>
<dbReference type="AlphaFoldDB" id="A0A1S6IXR7"/>
<feature type="transmembrane region" description="Helical" evidence="6">
    <location>
        <begin position="43"/>
        <end position="65"/>
    </location>
</feature>
<dbReference type="Proteomes" id="UP000189464">
    <property type="component" value="Chromosome"/>
</dbReference>
<dbReference type="GO" id="GO:0016020">
    <property type="term" value="C:membrane"/>
    <property type="evidence" value="ECO:0007669"/>
    <property type="project" value="UniProtKB-SubCell"/>
</dbReference>
<evidence type="ECO:0000256" key="1">
    <source>
        <dbReference type="ARBA" id="ARBA00004141"/>
    </source>
</evidence>
<accession>A0A1S6IXR7</accession>
<dbReference type="InterPro" id="IPR037272">
    <property type="entry name" value="SNS_sf"/>
</dbReference>
<dbReference type="RefSeq" id="WP_077714642.1">
    <property type="nucleotide sequence ID" value="NZ_CP019698.1"/>
</dbReference>
<evidence type="ECO:0000313" key="7">
    <source>
        <dbReference type="EMBL" id="AQS59578.1"/>
    </source>
</evidence>
<dbReference type="PROSITE" id="PS50267">
    <property type="entry name" value="NA_NEUROTRAN_SYMP_3"/>
    <property type="match status" value="1"/>
</dbReference>
<dbReference type="PANTHER" id="PTHR42948:SF1">
    <property type="entry name" value="TRANSPORTER"/>
    <property type="match status" value="1"/>
</dbReference>
<gene>
    <name evidence="7" type="ORF">B0537_11100</name>
</gene>
<dbReference type="Pfam" id="PF00209">
    <property type="entry name" value="SNF"/>
    <property type="match status" value="2"/>
</dbReference>